<dbReference type="CDD" id="cd03139">
    <property type="entry name" value="GATase1_PfpI_2"/>
    <property type="match status" value="1"/>
</dbReference>
<feature type="domain" description="DJ-1/PfpI" evidence="3">
    <location>
        <begin position="39"/>
        <end position="197"/>
    </location>
</feature>
<dbReference type="OrthoDB" id="186587at2"/>
<keyword evidence="2" id="KW-0812">Transmembrane</keyword>
<dbReference type="AlphaFoldDB" id="A0A328B3R5"/>
<gene>
    <name evidence="4" type="ORF">DJ021_12060</name>
</gene>
<dbReference type="PANTHER" id="PTHR43130">
    <property type="entry name" value="ARAC-FAMILY TRANSCRIPTIONAL REGULATOR"/>
    <property type="match status" value="1"/>
</dbReference>
<name>A0A328B3R5_9CAUL</name>
<dbReference type="SUPFAM" id="SSF52317">
    <property type="entry name" value="Class I glutamine amidotransferase-like"/>
    <property type="match status" value="1"/>
</dbReference>
<feature type="transmembrane region" description="Helical" evidence="2">
    <location>
        <begin position="127"/>
        <end position="146"/>
    </location>
</feature>
<evidence type="ECO:0000259" key="3">
    <source>
        <dbReference type="Pfam" id="PF01965"/>
    </source>
</evidence>
<dbReference type="Gene3D" id="3.40.50.880">
    <property type="match status" value="1"/>
</dbReference>
<keyword evidence="2" id="KW-0472">Membrane</keyword>
<comment type="caution">
    <text evidence="4">The sequence shown here is derived from an EMBL/GenBank/DDBJ whole genome shotgun (WGS) entry which is preliminary data.</text>
</comment>
<dbReference type="Proteomes" id="UP000249842">
    <property type="component" value="Unassembled WGS sequence"/>
</dbReference>
<sequence length="263" mass="27500">MANRRLMAESEGTMSFQPDARPGTMHPSTAEPPMSKLQIVIPLYPDVTHLDFTGPHQVLSRAPGAEVVVASMGGADVAAEGLMFTGLADLAAIERCDILCVPGGLGATDAMLDEAFMREIRRLGAGATYLTSVCTGSLILAAGGFLRGKRAACHWAWRDLLLPFGAIVDGGRVVRDGNIITGGGVTAGIDFAFVLLAELAGEGFAQAVQLGLEYAPAPPFNAGRPELASAQVLAAYNRRMEPLMGVRRAAAEEAARRLQPAGA</sequence>
<evidence type="ECO:0000256" key="1">
    <source>
        <dbReference type="SAM" id="MobiDB-lite"/>
    </source>
</evidence>
<proteinExistence type="predicted"/>
<evidence type="ECO:0000313" key="5">
    <source>
        <dbReference type="Proteomes" id="UP000249842"/>
    </source>
</evidence>
<evidence type="ECO:0000256" key="2">
    <source>
        <dbReference type="SAM" id="Phobius"/>
    </source>
</evidence>
<organism evidence="4 5">
    <name type="scientific">Phenylobacterium hankyongense</name>
    <dbReference type="NCBI Taxonomy" id="1813876"/>
    <lineage>
        <taxon>Bacteria</taxon>
        <taxon>Pseudomonadati</taxon>
        <taxon>Pseudomonadota</taxon>
        <taxon>Alphaproteobacteria</taxon>
        <taxon>Caulobacterales</taxon>
        <taxon>Caulobacteraceae</taxon>
        <taxon>Phenylobacterium</taxon>
    </lineage>
</organism>
<keyword evidence="5" id="KW-1185">Reference proteome</keyword>
<dbReference type="EMBL" id="QFYP01000001">
    <property type="protein sequence ID" value="RAK60484.1"/>
    <property type="molecule type" value="Genomic_DNA"/>
</dbReference>
<feature type="region of interest" description="Disordered" evidence="1">
    <location>
        <begin position="1"/>
        <end position="31"/>
    </location>
</feature>
<dbReference type="Pfam" id="PF01965">
    <property type="entry name" value="DJ-1_PfpI"/>
    <property type="match status" value="1"/>
</dbReference>
<reference evidence="5" key="1">
    <citation type="submission" date="2018-05" db="EMBL/GenBank/DDBJ databases">
        <authorList>
            <person name="Li X."/>
        </authorList>
    </citation>
    <scope>NUCLEOTIDE SEQUENCE [LARGE SCALE GENOMIC DNA]</scope>
    <source>
        <strain evidence="5">HKS-05</strain>
    </source>
</reference>
<dbReference type="InterPro" id="IPR052158">
    <property type="entry name" value="INH-QAR"/>
</dbReference>
<protein>
    <submittedName>
        <fullName evidence="4">DJ-1/PfpI family protein</fullName>
    </submittedName>
</protein>
<dbReference type="InterPro" id="IPR029062">
    <property type="entry name" value="Class_I_gatase-like"/>
</dbReference>
<dbReference type="PANTHER" id="PTHR43130:SF2">
    <property type="entry name" value="DJ-1_PFPI DOMAIN-CONTAINING PROTEIN"/>
    <property type="match status" value="1"/>
</dbReference>
<accession>A0A328B3R5</accession>
<dbReference type="GO" id="GO:0006355">
    <property type="term" value="P:regulation of DNA-templated transcription"/>
    <property type="evidence" value="ECO:0007669"/>
    <property type="project" value="TreeGrafter"/>
</dbReference>
<keyword evidence="2" id="KW-1133">Transmembrane helix</keyword>
<dbReference type="InterPro" id="IPR002818">
    <property type="entry name" value="DJ-1/PfpI"/>
</dbReference>
<evidence type="ECO:0000313" key="4">
    <source>
        <dbReference type="EMBL" id="RAK60484.1"/>
    </source>
</evidence>